<feature type="transmembrane region" description="Helical" evidence="2">
    <location>
        <begin position="216"/>
        <end position="233"/>
    </location>
</feature>
<organism evidence="3 4">
    <name type="scientific">Nocardioides renjunii</name>
    <dbReference type="NCBI Taxonomy" id="3095075"/>
    <lineage>
        <taxon>Bacteria</taxon>
        <taxon>Bacillati</taxon>
        <taxon>Actinomycetota</taxon>
        <taxon>Actinomycetes</taxon>
        <taxon>Propionibacteriales</taxon>
        <taxon>Nocardioidaceae</taxon>
        <taxon>Nocardioides</taxon>
    </lineage>
</organism>
<evidence type="ECO:0000256" key="2">
    <source>
        <dbReference type="SAM" id="Phobius"/>
    </source>
</evidence>
<feature type="transmembrane region" description="Helical" evidence="2">
    <location>
        <begin position="305"/>
        <end position="325"/>
    </location>
</feature>
<gene>
    <name evidence="3" type="ORF">SFC79_19930</name>
</gene>
<protein>
    <recommendedName>
        <fullName evidence="5">Dolichyl-phosphate-mannose-protein mannosyltransferase</fullName>
    </recommendedName>
</protein>
<feature type="transmembrane region" description="Helical" evidence="2">
    <location>
        <begin position="337"/>
        <end position="360"/>
    </location>
</feature>
<feature type="transmembrane region" description="Helical" evidence="2">
    <location>
        <begin position="245"/>
        <end position="265"/>
    </location>
</feature>
<keyword evidence="2" id="KW-1133">Transmembrane helix</keyword>
<feature type="region of interest" description="Disordered" evidence="1">
    <location>
        <begin position="471"/>
        <end position="525"/>
    </location>
</feature>
<dbReference type="EMBL" id="JAXQPW010000008">
    <property type="protein sequence ID" value="MDZ5664056.1"/>
    <property type="molecule type" value="Genomic_DNA"/>
</dbReference>
<dbReference type="Proteomes" id="UP001291999">
    <property type="component" value="Unassembled WGS sequence"/>
</dbReference>
<accession>A0ABU5KGJ1</accession>
<keyword evidence="2" id="KW-0812">Transmembrane</keyword>
<reference evidence="3 4" key="1">
    <citation type="submission" date="2023-11" db="EMBL/GenBank/DDBJ databases">
        <title>Novel species in genus Nocardioides.</title>
        <authorList>
            <person name="Zhou H."/>
        </authorList>
    </citation>
    <scope>NUCLEOTIDE SEQUENCE [LARGE SCALE GENOMIC DNA]</scope>
    <source>
        <strain evidence="3 4">S-58</strain>
    </source>
</reference>
<proteinExistence type="predicted"/>
<evidence type="ECO:0000313" key="4">
    <source>
        <dbReference type="Proteomes" id="UP001291999"/>
    </source>
</evidence>
<evidence type="ECO:0000313" key="3">
    <source>
        <dbReference type="EMBL" id="MDZ5664056.1"/>
    </source>
</evidence>
<evidence type="ECO:0008006" key="5">
    <source>
        <dbReference type="Google" id="ProtNLM"/>
    </source>
</evidence>
<name>A0ABU5KGJ1_9ACTN</name>
<keyword evidence="4" id="KW-1185">Reference proteome</keyword>
<evidence type="ECO:0000256" key="1">
    <source>
        <dbReference type="SAM" id="MobiDB-lite"/>
    </source>
</evidence>
<sequence length="525" mass="55709">MSRLVSRLASRPDAVPLLAAAMLLLLGAQVALVFKVPSWGNDEPAHMGYVASLAEGRLPTIETDIVDDPARFPGTAEELRGWDEEHGDIWTANHPPLFPLAMVPVWWALSDHQSAMVITMRLANTLGFAVWLYLVGALARELVPRRPAVAALAVVVAAAPTLVLRSAFFQNDGWASASAVLLFLVTVRMVRDRVTPQRVAVAAAAGTVAVGMRTQGVLVVALCALTLLVVLWRRWGPTGPGRRRAAAVAAVVGGVPAAAFGWFFVRNLLLYGDLTGQAALLEKFERSPVTSWAGIADIPGVVEPIAATPIPLVVALVLVPAALVGSVRRHGVRPDPVWIMLGVHAALTLHSVVGFLRVGGGLHDRYLMQSMPVLATAVAVGMLEVGRWWAAAAPGTPAAERRDWWVASAWSAVLLAWLAGTLAWLLHHHVFSRQAFSPVDGPVPDVLAVLGACAGAAVLAVLVRSARGVTVQPTASTAGPTTRSSATRTWPREDLLDGGPPSTVDVRSISARRRPRGRRSPAPRA</sequence>
<feature type="transmembrane region" description="Helical" evidence="2">
    <location>
        <begin position="404"/>
        <end position="426"/>
    </location>
</feature>
<dbReference type="RefSeq" id="WP_322425670.1">
    <property type="nucleotide sequence ID" value="NZ_JAXQPW010000008.1"/>
</dbReference>
<feature type="transmembrane region" description="Helical" evidence="2">
    <location>
        <begin position="148"/>
        <end position="168"/>
    </location>
</feature>
<keyword evidence="2" id="KW-0472">Membrane</keyword>
<feature type="transmembrane region" description="Helical" evidence="2">
    <location>
        <begin position="115"/>
        <end position="136"/>
    </location>
</feature>
<feature type="transmembrane region" description="Helical" evidence="2">
    <location>
        <begin position="446"/>
        <end position="463"/>
    </location>
</feature>
<feature type="compositionally biased region" description="Polar residues" evidence="1">
    <location>
        <begin position="471"/>
        <end position="488"/>
    </location>
</feature>
<feature type="compositionally biased region" description="Basic residues" evidence="1">
    <location>
        <begin position="510"/>
        <end position="525"/>
    </location>
</feature>
<comment type="caution">
    <text evidence="3">The sequence shown here is derived from an EMBL/GenBank/DDBJ whole genome shotgun (WGS) entry which is preliminary data.</text>
</comment>